<dbReference type="Pfam" id="PF13274">
    <property type="entry name" value="SocA_Panacea"/>
    <property type="match status" value="1"/>
</dbReference>
<sequence>MKTIEQIKKIKAVVLYVLNNMPKGVDYIKLSKLLYFAQRESLVSYGKTIFDDTFKARDRGPVPTLTYKVLKMIENGDKFDECDELKEFGESIKVVKQKATALQKCNTDLLTIIDMKILDDTIKKYGNINSKELSRMTHDEVHNSIIDKMKDDPEKDIFTLIDIARSGGASEDMIEYIRNKQVFKKALA</sequence>
<dbReference type="EMBL" id="JAHXCP010000023">
    <property type="protein sequence ID" value="MBW4755493.1"/>
    <property type="molecule type" value="Genomic_DNA"/>
</dbReference>
<name>A0ABS6Y8T3_9BACT</name>
<dbReference type="Proteomes" id="UP000812077">
    <property type="component" value="Unassembled WGS sequence"/>
</dbReference>
<dbReference type="RefSeq" id="WP_219433946.1">
    <property type="nucleotide sequence ID" value="NZ_JAHXCP010000023.1"/>
</dbReference>
<keyword evidence="3" id="KW-1185">Reference proteome</keyword>
<evidence type="ECO:0000313" key="2">
    <source>
        <dbReference type="EMBL" id="MBW4755493.1"/>
    </source>
</evidence>
<evidence type="ECO:0000313" key="3">
    <source>
        <dbReference type="Proteomes" id="UP000812077"/>
    </source>
</evidence>
<feature type="domain" description="Antitoxin SocA-like Panacea" evidence="1">
    <location>
        <begin position="30"/>
        <end position="140"/>
    </location>
</feature>
<gene>
    <name evidence="2" type="ORF">KZO77_10725</name>
</gene>
<evidence type="ECO:0000259" key="1">
    <source>
        <dbReference type="Pfam" id="PF13274"/>
    </source>
</evidence>
<dbReference type="InterPro" id="IPR025272">
    <property type="entry name" value="SocA_Panacea"/>
</dbReference>
<organism evidence="2 3">
    <name type="scientific">Prevotella melaninogenica</name>
    <dbReference type="NCBI Taxonomy" id="28132"/>
    <lineage>
        <taxon>Bacteria</taxon>
        <taxon>Pseudomonadati</taxon>
        <taxon>Bacteroidota</taxon>
        <taxon>Bacteroidia</taxon>
        <taxon>Bacteroidales</taxon>
        <taxon>Prevotellaceae</taxon>
        <taxon>Prevotella</taxon>
    </lineage>
</organism>
<proteinExistence type="predicted"/>
<reference evidence="2 3" key="1">
    <citation type="submission" date="2021-07" db="EMBL/GenBank/DDBJ databases">
        <title>Genomic diversity and antimicrobial resistance of Prevotella spp. isolated from chronic lung disease airways.</title>
        <authorList>
            <person name="Webb K.A."/>
            <person name="Olagoke O.S."/>
            <person name="Baird T."/>
            <person name="Neill J."/>
            <person name="Pham A."/>
            <person name="Wells T.J."/>
            <person name="Ramsay K.A."/>
            <person name="Bell S.C."/>
            <person name="Sarovich D.S."/>
            <person name="Price E.P."/>
        </authorList>
    </citation>
    <scope>NUCLEOTIDE SEQUENCE [LARGE SCALE GENOMIC DNA]</scope>
    <source>
        <strain evidence="2 3">SCHI0027.S.6</strain>
    </source>
</reference>
<comment type="caution">
    <text evidence="2">The sequence shown here is derived from an EMBL/GenBank/DDBJ whole genome shotgun (WGS) entry which is preliminary data.</text>
</comment>
<protein>
    <submittedName>
        <fullName evidence="2">SocA family protein</fullName>
    </submittedName>
</protein>
<accession>A0ABS6Y8T3</accession>